<proteinExistence type="predicted"/>
<accession>A0ABN9PH99</accession>
<comment type="caution">
    <text evidence="2">The sequence shown here is derived from an EMBL/GenBank/DDBJ whole genome shotgun (WGS) entry which is preliminary data.</text>
</comment>
<gene>
    <name evidence="2" type="ORF">PCOR1329_LOCUS2976</name>
</gene>
<feature type="compositionally biased region" description="Basic and acidic residues" evidence="1">
    <location>
        <begin position="117"/>
        <end position="127"/>
    </location>
</feature>
<feature type="region of interest" description="Disordered" evidence="1">
    <location>
        <begin position="179"/>
        <end position="202"/>
    </location>
</feature>
<evidence type="ECO:0000313" key="2">
    <source>
        <dbReference type="EMBL" id="CAK0792338.1"/>
    </source>
</evidence>
<dbReference type="Proteomes" id="UP001189429">
    <property type="component" value="Unassembled WGS sequence"/>
</dbReference>
<feature type="region of interest" description="Disordered" evidence="1">
    <location>
        <begin position="1"/>
        <end position="127"/>
    </location>
</feature>
<dbReference type="EMBL" id="CAUYUJ010000758">
    <property type="protein sequence ID" value="CAK0792338.1"/>
    <property type="molecule type" value="Genomic_DNA"/>
</dbReference>
<feature type="compositionally biased region" description="Basic and acidic residues" evidence="1">
    <location>
        <begin position="58"/>
        <end position="89"/>
    </location>
</feature>
<organism evidence="2 3">
    <name type="scientific">Prorocentrum cordatum</name>
    <dbReference type="NCBI Taxonomy" id="2364126"/>
    <lineage>
        <taxon>Eukaryota</taxon>
        <taxon>Sar</taxon>
        <taxon>Alveolata</taxon>
        <taxon>Dinophyceae</taxon>
        <taxon>Prorocentrales</taxon>
        <taxon>Prorocentraceae</taxon>
        <taxon>Prorocentrum</taxon>
    </lineage>
</organism>
<evidence type="ECO:0000313" key="3">
    <source>
        <dbReference type="Proteomes" id="UP001189429"/>
    </source>
</evidence>
<protein>
    <recommendedName>
        <fullName evidence="4">RNA helicase</fullName>
    </recommendedName>
</protein>
<keyword evidence="3" id="KW-1185">Reference proteome</keyword>
<evidence type="ECO:0008006" key="4">
    <source>
        <dbReference type="Google" id="ProtNLM"/>
    </source>
</evidence>
<reference evidence="2" key="1">
    <citation type="submission" date="2023-10" db="EMBL/GenBank/DDBJ databases">
        <authorList>
            <person name="Chen Y."/>
            <person name="Shah S."/>
            <person name="Dougan E. K."/>
            <person name="Thang M."/>
            <person name="Chan C."/>
        </authorList>
    </citation>
    <scope>NUCLEOTIDE SEQUENCE [LARGE SCALE GENOMIC DNA]</scope>
</reference>
<evidence type="ECO:0000256" key="1">
    <source>
        <dbReference type="SAM" id="MobiDB-lite"/>
    </source>
</evidence>
<sequence>MARENFLRGAAMPEDRQAKQARQTGGAGARREARRADSARPARGGAAGARGQSLPRVPRAESDQGDALRRDEGGSGELREERPRPEGARAGHPSTPCDGGGPPHEEGLAGRRQPAARADRESSDGVRRLKKLGRHILEFRGYETKGRGHRFRVNVNPTAPEDFRKAFDLIFKDWATKEEEVMGPAPPSKRGGQMQARIRRLK</sequence>
<feature type="compositionally biased region" description="Basic and acidic residues" evidence="1">
    <location>
        <begin position="29"/>
        <end position="40"/>
    </location>
</feature>
<feature type="compositionally biased region" description="Low complexity" evidence="1">
    <location>
        <begin position="41"/>
        <end position="52"/>
    </location>
</feature>
<name>A0ABN9PH99_9DINO</name>